<proteinExistence type="predicted"/>
<evidence type="ECO:0000256" key="1">
    <source>
        <dbReference type="ARBA" id="ARBA00022737"/>
    </source>
</evidence>
<reference evidence="5 6" key="1">
    <citation type="submission" date="2021-05" db="EMBL/GenBank/DDBJ databases">
        <title>Isolation, identification, and the growth promoting effects of Pantoea dispersa strain YSD J2 from the aboveground leaves of Cyperus esculentus L.Var. Sativus.</title>
        <authorList>
            <person name="Wang S."/>
            <person name="Tang X.M."/>
            <person name="Huang Y.N."/>
        </authorList>
    </citation>
    <scope>NUCLEOTIDE SEQUENCE [LARGE SCALE GENOMIC DNA]</scope>
    <source>
        <strain evidence="6">YSD YN2</strain>
    </source>
</reference>
<dbReference type="NCBIfam" id="TIGR03696">
    <property type="entry name" value="Rhs_assc_core"/>
    <property type="match status" value="1"/>
</dbReference>
<dbReference type="InterPro" id="IPR056823">
    <property type="entry name" value="TEN-like_YD-shell"/>
</dbReference>
<dbReference type="Gene3D" id="3.90.930.1">
    <property type="match status" value="1"/>
</dbReference>
<feature type="domain" description="Teneurin-like YD-shell" evidence="4">
    <location>
        <begin position="862"/>
        <end position="1004"/>
    </location>
</feature>
<dbReference type="InterPro" id="IPR050708">
    <property type="entry name" value="T6SS_VgrG/RHS"/>
</dbReference>
<dbReference type="Proteomes" id="UP001156318">
    <property type="component" value="Chromosome"/>
</dbReference>
<dbReference type="InterPro" id="IPR006530">
    <property type="entry name" value="YD"/>
</dbReference>
<dbReference type="Pfam" id="PF05593">
    <property type="entry name" value="RHS_repeat"/>
    <property type="match status" value="1"/>
</dbReference>
<gene>
    <name evidence="5" type="ORF">KFZ77_12445</name>
</gene>
<dbReference type="PANTHER" id="PTHR32305:SF15">
    <property type="entry name" value="PROTEIN RHSA-RELATED"/>
    <property type="match status" value="1"/>
</dbReference>
<dbReference type="InterPro" id="IPR011041">
    <property type="entry name" value="Quinoprot_gluc/sorb_DH_b-prop"/>
</dbReference>
<evidence type="ECO:0000259" key="4">
    <source>
        <dbReference type="Pfam" id="PF25023"/>
    </source>
</evidence>
<dbReference type="EMBL" id="CP074352">
    <property type="protein sequence ID" value="UYU30679.1"/>
    <property type="molecule type" value="Genomic_DNA"/>
</dbReference>
<feature type="domain" description="DUF6531" evidence="3">
    <location>
        <begin position="454"/>
        <end position="524"/>
    </location>
</feature>
<feature type="region of interest" description="Disordered" evidence="2">
    <location>
        <begin position="398"/>
        <end position="455"/>
    </location>
</feature>
<dbReference type="InterPro" id="IPR031325">
    <property type="entry name" value="RHS_repeat"/>
</dbReference>
<accession>A0ABY6JA82</accession>
<dbReference type="Pfam" id="PF20148">
    <property type="entry name" value="DUF6531"/>
    <property type="match status" value="1"/>
</dbReference>
<sequence>MSENKSATLVESNKAIEQKFNTDNKISGGCTKCGCEVLIYYHYDSGKPVPNAPFVLTDSKETKIVGKTDANGLCFIHDMGCGPFEMLMEEGSDDFNPKQTVANNPVLQANPDYARIAGEYFTLFLILRKQGLIEYDADDSSDNEVDVDESGMFGNLFTSIPEQYRKAYARFWELDRKINRGSPELRRAINKIHHSLAAEVADKGNDNAALLLFCEIALGFIPVVGQAMDVYAIGEWGYRSWETPALLSDNMHIAEGALCVIGVIPGLGDALKVAGRAIIKALRNSDAKSIQFAIKTIRNLSDGNLIKGLTNMRGCIRDYGAKAKKLLQEIHAALVKVIAESAAKGNWIVSMMKESFDAMVKAMGDLIKKFDQALTDIDSKFNEFIGKVITRLNDSSRTKGSYKLKDADGKPLAMAPKNAGRNADEAADNTAAKHQADEQNAKSEQCPTKCDKEGEPVDMATGAVVDWRTDFALSGLLPLAMKRYYRSAGERHPGLLGRLWRSNWDINLTLEDGLVRLMDGEFNQVWFALPNEGEVLKAASNPVWRLARVNGVLTLSHLDGMRYQFEHALGNQLCLTSMADRAGNRATFLWERSWLRWIALPDSRLIRVETRAHRITALTLCDAIRQPLKNLVRYQYDDNGYLLSVRADEGHSFDYRYSPEGWLLRWNDLAHTWVEHTYDKQGRALSDNCAGGYWSGRFSYDDANLTNHYRSGFGGVISYIRDERNNILVRRTPDGGEEKREWLNNQLVAHIDPLGNRTEFTRNDWGQIVEVKRPDGAVYRYDYDDEGQLLSWTDPLGNTWCYIRNALGLVESASDPEGRSWHYAWNEQGLLAAATGPDGSVQRYSYNRRGLLDRLEPHHAPPASFFYDSQDRLIERHIAHETGTQIRRWEYHGSRTTPAKVIYEDGTATRFSYDIEGNLTSVQDALGQTHLLRYGAFDNLLEATDPLGATVRYHYNAEAEFAGVTNSQGRTWSYRFDTCGRLSEEKHYDGRVYRYEYDVAGQLTHRHAPDGSTLFYQYNKAGQLVQIDALRANGDSDGITTFDYDAAGKLIKAAGPDALVEYRWSPAGHIVSETVNGAQVRSGYDDAGQRTVVEGLPASLGLSWQHGRLVTLSIGSHQPLAFSHNPQGFEQQRSNGQGFALRHEWTPTGLLTRQKLETDAGQVSDTLERRYQYDALDRLTGISDSHWGDQAFRLNGTGQITAERRDKNRERQARLFGYDSEQNLCDVAYVAPGATRQDATTETAQYDVAGRTIRRGDSWYQYDDCGRLVMKRRTPAGFRPQETRYEWNVHDRLVRIQLPDGARWRYRYDPFGRRVSKVREGNVPSAQSVARIDYRWDGDQLVGQQHYLADGSAARQIQWVYEPGSFRPLAQLDAQGESTQLHYIITDLTGTARDLCSEEGEVHWRGEQQLWAGHREARKPLALRRYLGDAANEEVHCDLRYPGQLYDAESGLYYNRHRYYDPEAGQYISPDPIGLMGGLRPQGYVHNPLEWVDPLGLAGCPVKAYEVSTYNDLRNRSQSGDELDIHHAMQKHPAGQVVTGYDPKTGPSIALPRAEHQQIPTMKGPYSGSARDLLAKDIRDLREYTNAPASSIKELIKLNKEMYPEAFMKF</sequence>
<dbReference type="RefSeq" id="WP_264384371.1">
    <property type="nucleotide sequence ID" value="NZ_CP074352.1"/>
</dbReference>
<dbReference type="InterPro" id="IPR022385">
    <property type="entry name" value="Rhs_assc_core"/>
</dbReference>
<dbReference type="InterPro" id="IPR045351">
    <property type="entry name" value="DUF6531"/>
</dbReference>
<evidence type="ECO:0000259" key="3">
    <source>
        <dbReference type="Pfam" id="PF20148"/>
    </source>
</evidence>
<feature type="domain" description="Teneurin-like YD-shell" evidence="4">
    <location>
        <begin position="1197"/>
        <end position="1471"/>
    </location>
</feature>
<dbReference type="Pfam" id="PF25023">
    <property type="entry name" value="TEN_YD-shell"/>
    <property type="match status" value="2"/>
</dbReference>
<dbReference type="SUPFAM" id="SSF50952">
    <property type="entry name" value="Soluble quinoprotein glucose dehydrogenase"/>
    <property type="match status" value="1"/>
</dbReference>
<dbReference type="NCBIfam" id="TIGR01643">
    <property type="entry name" value="YD_repeat_2x"/>
    <property type="match status" value="9"/>
</dbReference>
<dbReference type="PANTHER" id="PTHR32305">
    <property type="match status" value="1"/>
</dbReference>
<dbReference type="Gene3D" id="2.180.10.10">
    <property type="entry name" value="RHS repeat-associated core"/>
    <property type="match status" value="2"/>
</dbReference>
<dbReference type="InterPro" id="IPR049802">
    <property type="entry name" value="RhsC-like_FIX"/>
</dbReference>
<keyword evidence="1" id="KW-0677">Repeat</keyword>
<dbReference type="CDD" id="cd20746">
    <property type="entry name" value="FIX_Ntox15_NUC_DUF4112_RhsA-like"/>
    <property type="match status" value="1"/>
</dbReference>
<name>A0ABY6JA82_9ENTR</name>
<organism evidence="5 6">
    <name type="scientific">Siccibacter colletis</name>
    <dbReference type="NCBI Taxonomy" id="1505757"/>
    <lineage>
        <taxon>Bacteria</taxon>
        <taxon>Pseudomonadati</taxon>
        <taxon>Pseudomonadota</taxon>
        <taxon>Gammaproteobacteria</taxon>
        <taxon>Enterobacterales</taxon>
        <taxon>Enterobacteriaceae</taxon>
        <taxon>Siccibacter</taxon>
    </lineage>
</organism>
<evidence type="ECO:0000256" key="2">
    <source>
        <dbReference type="SAM" id="MobiDB-lite"/>
    </source>
</evidence>
<evidence type="ECO:0000313" key="6">
    <source>
        <dbReference type="Proteomes" id="UP001156318"/>
    </source>
</evidence>
<keyword evidence="6" id="KW-1185">Reference proteome</keyword>
<evidence type="ECO:0000313" key="5">
    <source>
        <dbReference type="EMBL" id="UYU30679.1"/>
    </source>
</evidence>
<protein>
    <submittedName>
        <fullName evidence="5">RHS repeat protein</fullName>
    </submittedName>
</protein>